<dbReference type="GO" id="GO:0008773">
    <property type="term" value="F:[protein-PII] uridylyltransferase activity"/>
    <property type="evidence" value="ECO:0007669"/>
    <property type="project" value="UniProtKB-UniRule"/>
</dbReference>
<dbReference type="PANTHER" id="PTHR47320:SF1">
    <property type="entry name" value="BIFUNCTIONAL URIDYLYLTRANSFERASE_URIDYLYL-REMOVING ENZYME"/>
    <property type="match status" value="1"/>
</dbReference>
<keyword evidence="3" id="KW-0677">Repeat</keyword>
<name>A0A975SMI9_9RHOO</name>
<dbReference type="InterPro" id="IPR002934">
    <property type="entry name" value="Polymerase_NTP_transf_dom"/>
</dbReference>
<keyword evidence="6 7" id="KW-0511">Multifunctional enzyme</keyword>
<dbReference type="Proteomes" id="UP000683428">
    <property type="component" value="Chromosome"/>
</dbReference>
<gene>
    <name evidence="7" type="primary">glnD</name>
    <name evidence="11" type="ORF">Azoinq_00225</name>
</gene>
<evidence type="ECO:0000256" key="7">
    <source>
        <dbReference type="HAMAP-Rule" id="MF_00277"/>
    </source>
</evidence>
<evidence type="ECO:0000256" key="4">
    <source>
        <dbReference type="ARBA" id="ARBA00022801"/>
    </source>
</evidence>
<comment type="cofactor">
    <cofactor evidence="7">
        <name>Mg(2+)</name>
        <dbReference type="ChEBI" id="CHEBI:18420"/>
    </cofactor>
</comment>
<comment type="catalytic activity">
    <reaction evidence="7">
        <text>[protein-PII]-L-tyrosine + UTP = [protein-PII]-uridylyl-L-tyrosine + diphosphate</text>
        <dbReference type="Rhea" id="RHEA:13673"/>
        <dbReference type="Rhea" id="RHEA-COMP:12147"/>
        <dbReference type="Rhea" id="RHEA-COMP:12148"/>
        <dbReference type="ChEBI" id="CHEBI:33019"/>
        <dbReference type="ChEBI" id="CHEBI:46398"/>
        <dbReference type="ChEBI" id="CHEBI:46858"/>
        <dbReference type="ChEBI" id="CHEBI:90602"/>
        <dbReference type="EC" id="2.7.7.59"/>
    </reaction>
</comment>
<dbReference type="CDD" id="cd04899">
    <property type="entry name" value="ACT_ACR-UUR-like_2"/>
    <property type="match status" value="1"/>
</dbReference>
<dbReference type="EMBL" id="CP064782">
    <property type="protein sequence ID" value="QWT49086.1"/>
    <property type="molecule type" value="Genomic_DNA"/>
</dbReference>
<evidence type="ECO:0000313" key="11">
    <source>
        <dbReference type="EMBL" id="QWT49086.1"/>
    </source>
</evidence>
<comment type="domain">
    <text evidence="7">Has four distinct domains: an N-terminal nucleotidyltransferase (NT) domain responsible for UTase activity, a central HD domain that encodes UR activity, and two C-terminal ACT domains that seem to have a role in glutamine sensing.</text>
</comment>
<organism evidence="11 12">
    <name type="scientific">Azospira inquinata</name>
    <dbReference type="NCBI Taxonomy" id="2785627"/>
    <lineage>
        <taxon>Bacteria</taxon>
        <taxon>Pseudomonadati</taxon>
        <taxon>Pseudomonadota</taxon>
        <taxon>Betaproteobacteria</taxon>
        <taxon>Rhodocyclales</taxon>
        <taxon>Rhodocyclaceae</taxon>
        <taxon>Azospira</taxon>
    </lineage>
</organism>
<dbReference type="PROSITE" id="PS51671">
    <property type="entry name" value="ACT"/>
    <property type="match status" value="2"/>
</dbReference>
<feature type="domain" description="ACT" evidence="9">
    <location>
        <begin position="716"/>
        <end position="795"/>
    </location>
</feature>
<dbReference type="EC" id="2.7.7.59" evidence="7"/>
<evidence type="ECO:0000256" key="1">
    <source>
        <dbReference type="ARBA" id="ARBA00022679"/>
    </source>
</evidence>
<dbReference type="InterPro" id="IPR003607">
    <property type="entry name" value="HD/PDEase_dom"/>
</dbReference>
<feature type="domain" description="HD" evidence="10">
    <location>
        <begin position="472"/>
        <end position="594"/>
    </location>
</feature>
<dbReference type="HAMAP" id="MF_00277">
    <property type="entry name" value="PII_uridylyl_transf"/>
    <property type="match status" value="1"/>
</dbReference>
<keyword evidence="5 7" id="KW-0460">Magnesium</keyword>
<dbReference type="CDD" id="cd04900">
    <property type="entry name" value="ACT_UUR-like_1"/>
    <property type="match status" value="1"/>
</dbReference>
<proteinExistence type="inferred from homology"/>
<evidence type="ECO:0000256" key="5">
    <source>
        <dbReference type="ARBA" id="ARBA00022842"/>
    </source>
</evidence>
<dbReference type="Pfam" id="PF08335">
    <property type="entry name" value="GlnD_UR_UTase"/>
    <property type="match status" value="1"/>
</dbReference>
<comment type="catalytic activity">
    <reaction evidence="7">
        <text>[protein-PII]-uridylyl-L-tyrosine + H2O = [protein-PII]-L-tyrosine + UMP + H(+)</text>
        <dbReference type="Rhea" id="RHEA:48600"/>
        <dbReference type="Rhea" id="RHEA-COMP:12147"/>
        <dbReference type="Rhea" id="RHEA-COMP:12148"/>
        <dbReference type="ChEBI" id="CHEBI:15377"/>
        <dbReference type="ChEBI" id="CHEBI:15378"/>
        <dbReference type="ChEBI" id="CHEBI:46858"/>
        <dbReference type="ChEBI" id="CHEBI:57865"/>
        <dbReference type="ChEBI" id="CHEBI:90602"/>
    </reaction>
</comment>
<comment type="activity regulation">
    <text evidence="7">Uridylyltransferase (UTase) activity is inhibited by glutamine, while glutamine activates uridylyl-removing (UR) activity.</text>
</comment>
<comment type="caution">
    <text evidence="7">Lacks conserved residue(s) required for the propagation of feature annotation.</text>
</comment>
<comment type="similarity">
    <text evidence="7">Belongs to the GlnD family.</text>
</comment>
<dbReference type="GO" id="GO:0008081">
    <property type="term" value="F:phosphoric diester hydrolase activity"/>
    <property type="evidence" value="ECO:0007669"/>
    <property type="project" value="UniProtKB-UniRule"/>
</dbReference>
<evidence type="ECO:0000259" key="9">
    <source>
        <dbReference type="PROSITE" id="PS51671"/>
    </source>
</evidence>
<dbReference type="NCBIfam" id="TIGR01693">
    <property type="entry name" value="UTase_glnD"/>
    <property type="match status" value="1"/>
</dbReference>
<evidence type="ECO:0000259" key="10">
    <source>
        <dbReference type="PROSITE" id="PS51831"/>
    </source>
</evidence>
<dbReference type="PIRSF" id="PIRSF006288">
    <property type="entry name" value="PII_uridyltransf"/>
    <property type="match status" value="1"/>
</dbReference>
<accession>A0A975SMI9</accession>
<keyword evidence="1 7" id="KW-0808">Transferase</keyword>
<dbReference type="Pfam" id="PF01966">
    <property type="entry name" value="HD"/>
    <property type="match status" value="1"/>
</dbReference>
<feature type="region of interest" description="Uridylyltransferase" evidence="7">
    <location>
        <begin position="1"/>
        <end position="353"/>
    </location>
</feature>
<evidence type="ECO:0000256" key="8">
    <source>
        <dbReference type="SAM" id="MobiDB-lite"/>
    </source>
</evidence>
<dbReference type="AlphaFoldDB" id="A0A975SMI9"/>
<dbReference type="InterPro" id="IPR013546">
    <property type="entry name" value="PII_UdlTrfase/GS_AdlTrfase"/>
</dbReference>
<dbReference type="Pfam" id="PF01909">
    <property type="entry name" value="NTP_transf_2"/>
    <property type="match status" value="1"/>
</dbReference>
<comment type="function">
    <text evidence="7">Modifies, by uridylylation and deuridylylation, the PII regulatory proteins (GlnB and homologs), in response to the nitrogen status of the cell that GlnD senses through the glutamine level. Under low glutamine levels, catalyzes the conversion of the PII proteins and UTP to PII-UMP and PPi, while under higher glutamine levels, GlnD hydrolyzes PII-UMP to PII and UMP (deuridylylation). Thus, controls uridylylation state and activity of the PII proteins, and plays an important role in the regulation of nitrogen metabolism.</text>
</comment>
<dbReference type="EC" id="3.1.4.-" evidence="7"/>
<sequence length="892" mass="101409">MGTHHPGYGNRRRCADPVPQLPPQTRLDLNVVSPSPAPAPILEYKQQLKEGQAALCATYLETGDAQALLKARCRLVDDLLRQLWRDQGFPESVDLVAVGGYGRGELYPASDIDLLILLPGAPDEELAHRLESLISLFWDIGLEIGHSVRTVDECLKEAEGDITVQTALIETRLLTGDPELFRHFGEGLRSRLNPQAFFKAKKLEQEERYVRYQETPFALEPNTKESPGGLRDLQLVLWIARAAGYGHSWQDLEKHGFITQEEVYALEQAQSQLETIRTRLHIVAGRREDRILFDYQEPLAEQLGYKATATRRASEMLMQRFYRTAKLVTQLNVILMQNLGAAIFPPPEQAPEALNDRFQNNHGLLDVIEEDIFQKRPGTLLEAFLMLEQHPELRGMTARTLRALWRARLLIDDAFRADPANRVCFIRLFQQRQGIVHEFRRMNQYGILGRYLPNFGQVVGQMQHDLFHAYTVDQHILQVLRNVRRFTMDEFAHEYPLCSRLINSFERHWVLFVAALFHDIAKGRGGDHSALGQKDAQEFCEAHGMSAEDTELVVWLVGAHLVMSQVAQKEDISNPEVIAAFAARVQDPRHLTALYLLTVADIRGTSPKVWNAWKGKLLEDLYGMTMNLLEKGEAPEPKGVIQERQQEALRLLRYFALSDSVHERLWKQLDTVYFLRHSAEEIAWHTRCLHYRINSEAPVVKTRLRHGENSPTCALQVMVYTPDQPDLFARLCGFFGRAGYNIVDAKIHTTKHGYALDSFVLLDVGEQEITREMAAIVEHELSERLIAQRPPEAPPGGRLSRHAKHFPIAPEVAIAPDERGQNYLLSIVAADRPGLLYQIAIILAKHHAHLHTAKIVTLGERVEDNFLISGQSLEQSGPRIQLESELLEQLQI</sequence>
<dbReference type="KEGG" id="aiq:Azoinq_00225"/>
<protein>
    <recommendedName>
        <fullName evidence="7">Bifunctional uridylyltransferase/uridylyl-removing enzyme</fullName>
        <shortName evidence="7">UTase/UR</shortName>
    </recommendedName>
    <alternativeName>
        <fullName evidence="7">Bifunctional [protein-PII] modification enzyme</fullName>
    </alternativeName>
    <alternativeName>
        <fullName evidence="7">Bifunctional nitrogen sensor protein</fullName>
    </alternativeName>
    <domain>
        <recommendedName>
            <fullName evidence="7">[Protein-PII] uridylyltransferase</fullName>
            <shortName evidence="7">PII uridylyltransferase</shortName>
            <shortName evidence="7">UTase</shortName>
            <ecNumber evidence="7">2.7.7.59</ecNumber>
        </recommendedName>
    </domain>
    <domain>
        <recommendedName>
            <fullName evidence="7">[Protein-PII]-UMP uridylyl-removing enzyme</fullName>
            <shortName evidence="7">UR</shortName>
            <ecNumber evidence="7">3.1.4.-</ecNumber>
        </recommendedName>
    </domain>
</protein>
<dbReference type="InterPro" id="IPR010043">
    <property type="entry name" value="UTase/UR"/>
</dbReference>
<dbReference type="NCBIfam" id="NF002837">
    <property type="entry name" value="PRK03059.1"/>
    <property type="match status" value="1"/>
</dbReference>
<evidence type="ECO:0000313" key="12">
    <source>
        <dbReference type="Proteomes" id="UP000683428"/>
    </source>
</evidence>
<dbReference type="PANTHER" id="PTHR47320">
    <property type="entry name" value="BIFUNCTIONAL URIDYLYLTRANSFERASE/URIDYLYL-REMOVING ENZYME"/>
    <property type="match status" value="1"/>
</dbReference>
<dbReference type="PROSITE" id="PS51831">
    <property type="entry name" value="HD"/>
    <property type="match status" value="1"/>
</dbReference>
<dbReference type="InterPro" id="IPR006674">
    <property type="entry name" value="HD_domain"/>
</dbReference>
<evidence type="ECO:0000256" key="3">
    <source>
        <dbReference type="ARBA" id="ARBA00022737"/>
    </source>
</evidence>
<dbReference type="GO" id="GO:0006808">
    <property type="term" value="P:regulation of nitrogen utilization"/>
    <property type="evidence" value="ECO:0007669"/>
    <property type="project" value="UniProtKB-UniRule"/>
</dbReference>
<evidence type="ECO:0000256" key="6">
    <source>
        <dbReference type="ARBA" id="ARBA00023268"/>
    </source>
</evidence>
<feature type="region of interest" description="Disordered" evidence="8">
    <location>
        <begin position="1"/>
        <end position="20"/>
    </location>
</feature>
<keyword evidence="12" id="KW-1185">Reference proteome</keyword>
<reference evidence="11" key="1">
    <citation type="submission" date="2020-11" db="EMBL/GenBank/DDBJ databases">
        <title>Azospira inquinata sp. nov.</title>
        <authorList>
            <person name="Moe W.M."/>
            <person name="Mikes M.C."/>
        </authorList>
    </citation>
    <scope>NUCLEOTIDE SEQUENCE</scope>
    <source>
        <strain evidence="11">Azo-3</strain>
    </source>
</reference>
<feature type="domain" description="ACT" evidence="9">
    <location>
        <begin position="824"/>
        <end position="892"/>
    </location>
</feature>
<dbReference type="InterPro" id="IPR002912">
    <property type="entry name" value="ACT_dom"/>
</dbReference>
<keyword evidence="2 7" id="KW-0548">Nucleotidyltransferase</keyword>
<dbReference type="CDD" id="cd05401">
    <property type="entry name" value="NT_GlnE_GlnD_like"/>
    <property type="match status" value="1"/>
</dbReference>
<evidence type="ECO:0000256" key="2">
    <source>
        <dbReference type="ARBA" id="ARBA00022695"/>
    </source>
</evidence>
<dbReference type="SMART" id="SM00471">
    <property type="entry name" value="HDc"/>
    <property type="match status" value="1"/>
</dbReference>
<dbReference type="CDD" id="cd00077">
    <property type="entry name" value="HDc"/>
    <property type="match status" value="1"/>
</dbReference>
<keyword evidence="4 7" id="KW-0378">Hydrolase</keyword>